<name>U2RE43_9ACTN</name>
<gene>
    <name evidence="1" type="ORF">HMPREF0682_1549</name>
</gene>
<keyword evidence="2" id="KW-1185">Reference proteome</keyword>
<reference evidence="1" key="1">
    <citation type="submission" date="2013-08" db="EMBL/GenBank/DDBJ databases">
        <authorList>
            <person name="Durkin A.S."/>
            <person name="Haft D.R."/>
            <person name="McCorrison J."/>
            <person name="Torralba M."/>
            <person name="Gillis M."/>
            <person name="Haft D.H."/>
            <person name="Methe B."/>
            <person name="Sutton G."/>
            <person name="Nelson K.E."/>
        </authorList>
    </citation>
    <scope>NUCLEOTIDE SEQUENCE [LARGE SCALE GENOMIC DNA]</scope>
    <source>
        <strain evidence="1">F0233</strain>
    </source>
</reference>
<sequence length="459" mass="50986">MPELSRRAALGLGAVAALGTALSWRRLTGLDIEGRRSDALTIALNGTAQDAAADEGLIRAFQDVHPDIPVRITPIQGTDWSDFFAKILTLVAAGTAPDVVMVATEGTQLFAERLAQPLDEYVRRDRDELREFFADVHPSLIEAFMYQGSLFQLPLSFNAANMFFSRQALETAGLDRPADDWTWDDFRELLRAMRSAATGTFRPFFWTNRMWGGIVPWLYTNGTSFLKPERFAGGDWLWQEFYPDEHDRSGGHRWEQPNADDPAVLEAFEFMQELIAEDLGSSPASGGGNELVSRFSTGVIGMTPSGGYWVNGLSEAGMAKDQYDVAYFPGHRTQQHQFGASGYAIMKSSERKDAAWEWLKFVVSPRGMRIAQTKPDSSSARRSYNAELYAPTGPEHWGVFYDTLDRFPTTAPIPAPPQEAAVETALLKNVLNAVTGSRENVRTALSNLQRDLELALARE</sequence>
<dbReference type="PANTHER" id="PTHR43649:SF30">
    <property type="entry name" value="ABC TRANSPORTER SUBSTRATE-BINDING PROTEIN"/>
    <property type="match status" value="1"/>
</dbReference>
<comment type="caution">
    <text evidence="1">The sequence shown here is derived from an EMBL/GenBank/DDBJ whole genome shotgun (WGS) entry which is preliminary data.</text>
</comment>
<dbReference type="CDD" id="cd13585">
    <property type="entry name" value="PBP2_TMBP_like"/>
    <property type="match status" value="1"/>
</dbReference>
<dbReference type="Proteomes" id="UP000017052">
    <property type="component" value="Unassembled WGS sequence"/>
</dbReference>
<dbReference type="GeneID" id="95358979"/>
<dbReference type="EMBL" id="ACVN02000334">
    <property type="protein sequence ID" value="ERK48992.1"/>
    <property type="molecule type" value="Genomic_DNA"/>
</dbReference>
<dbReference type="OrthoDB" id="2531053at2"/>
<proteinExistence type="predicted"/>
<dbReference type="InterPro" id="IPR006059">
    <property type="entry name" value="SBP"/>
</dbReference>
<protein>
    <submittedName>
        <fullName evidence="1">ABC transporter, solute-binding protein</fullName>
    </submittedName>
</protein>
<dbReference type="RefSeq" id="WP_021798955.1">
    <property type="nucleotide sequence ID" value="NZ_ACVN02000334.1"/>
</dbReference>
<accession>U2RE43</accession>
<dbReference type="SUPFAM" id="SSF53850">
    <property type="entry name" value="Periplasmic binding protein-like II"/>
    <property type="match status" value="1"/>
</dbReference>
<evidence type="ECO:0000313" key="2">
    <source>
        <dbReference type="Proteomes" id="UP000017052"/>
    </source>
</evidence>
<evidence type="ECO:0000313" key="1">
    <source>
        <dbReference type="EMBL" id="ERK48992.1"/>
    </source>
</evidence>
<dbReference type="Gene3D" id="3.40.190.10">
    <property type="entry name" value="Periplasmic binding protein-like II"/>
    <property type="match status" value="1"/>
</dbReference>
<dbReference type="PANTHER" id="PTHR43649">
    <property type="entry name" value="ARABINOSE-BINDING PROTEIN-RELATED"/>
    <property type="match status" value="1"/>
</dbReference>
<dbReference type="InterPro" id="IPR050490">
    <property type="entry name" value="Bact_solute-bd_prot1"/>
</dbReference>
<organism evidence="1 2">
    <name type="scientific">Propionibacterium acidifaciens F0233</name>
    <dbReference type="NCBI Taxonomy" id="553198"/>
    <lineage>
        <taxon>Bacteria</taxon>
        <taxon>Bacillati</taxon>
        <taxon>Actinomycetota</taxon>
        <taxon>Actinomycetes</taxon>
        <taxon>Propionibacteriales</taxon>
        <taxon>Propionibacteriaceae</taxon>
        <taxon>Propionibacterium</taxon>
    </lineage>
</organism>
<dbReference type="AlphaFoldDB" id="U2RE43"/>
<dbReference type="Pfam" id="PF01547">
    <property type="entry name" value="SBP_bac_1"/>
    <property type="match status" value="1"/>
</dbReference>